<dbReference type="Pfam" id="PF12828">
    <property type="entry name" value="PXB"/>
    <property type="match status" value="1"/>
</dbReference>
<dbReference type="EMBL" id="KV425882">
    <property type="protein sequence ID" value="KZW04081.1"/>
    <property type="molecule type" value="Genomic_DNA"/>
</dbReference>
<dbReference type="InParanoid" id="A0A165QUB6"/>
<dbReference type="PANTHER" id="PTHR47185">
    <property type="entry name" value="PX DOMAIN-CONTAINING PROTEIN YPR097W"/>
    <property type="match status" value="1"/>
</dbReference>
<feature type="region of interest" description="Disordered" evidence="1">
    <location>
        <begin position="384"/>
        <end position="404"/>
    </location>
</feature>
<evidence type="ECO:0000256" key="1">
    <source>
        <dbReference type="SAM" id="MobiDB-lite"/>
    </source>
</evidence>
<dbReference type="SUPFAM" id="SSF64268">
    <property type="entry name" value="PX domain"/>
    <property type="match status" value="1"/>
</dbReference>
<dbReference type="SMART" id="SM00312">
    <property type="entry name" value="PX"/>
    <property type="match status" value="1"/>
</dbReference>
<accession>A0A165QUB6</accession>
<dbReference type="Pfam" id="PF00787">
    <property type="entry name" value="PX"/>
    <property type="match status" value="1"/>
</dbReference>
<evidence type="ECO:0000259" key="2">
    <source>
        <dbReference type="PROSITE" id="PS50195"/>
    </source>
</evidence>
<dbReference type="PROSITE" id="PS50195">
    <property type="entry name" value="PX"/>
    <property type="match status" value="1"/>
</dbReference>
<gene>
    <name evidence="3" type="ORF">EXIGLDRAFT_758381</name>
</gene>
<feature type="domain" description="PX" evidence="2">
    <location>
        <begin position="218"/>
        <end position="385"/>
    </location>
</feature>
<proteinExistence type="predicted"/>
<dbReference type="InterPro" id="IPR024555">
    <property type="entry name" value="PX-associated"/>
</dbReference>
<dbReference type="GO" id="GO:0035091">
    <property type="term" value="F:phosphatidylinositol binding"/>
    <property type="evidence" value="ECO:0007669"/>
    <property type="project" value="InterPro"/>
</dbReference>
<dbReference type="AlphaFoldDB" id="A0A165QUB6"/>
<dbReference type="InterPro" id="IPR036871">
    <property type="entry name" value="PX_dom_sf"/>
</dbReference>
<feature type="compositionally biased region" description="Pro residues" evidence="1">
    <location>
        <begin position="9"/>
        <end position="20"/>
    </location>
</feature>
<dbReference type="InterPro" id="IPR001683">
    <property type="entry name" value="PX_dom"/>
</dbReference>
<feature type="region of interest" description="Disordered" evidence="1">
    <location>
        <begin position="272"/>
        <end position="299"/>
    </location>
</feature>
<feature type="compositionally biased region" description="Pro residues" evidence="1">
    <location>
        <begin position="951"/>
        <end position="961"/>
    </location>
</feature>
<protein>
    <recommendedName>
        <fullName evidence="2">PX domain-containing protein</fullName>
    </recommendedName>
</protein>
<dbReference type="OrthoDB" id="2117459at2759"/>
<reference evidence="3 4" key="1">
    <citation type="journal article" date="2016" name="Mol. Biol. Evol.">
        <title>Comparative Genomics of Early-Diverging Mushroom-Forming Fungi Provides Insights into the Origins of Lignocellulose Decay Capabilities.</title>
        <authorList>
            <person name="Nagy L.G."/>
            <person name="Riley R."/>
            <person name="Tritt A."/>
            <person name="Adam C."/>
            <person name="Daum C."/>
            <person name="Floudas D."/>
            <person name="Sun H."/>
            <person name="Yadav J.S."/>
            <person name="Pangilinan J."/>
            <person name="Larsson K.H."/>
            <person name="Matsuura K."/>
            <person name="Barry K."/>
            <person name="Labutti K."/>
            <person name="Kuo R."/>
            <person name="Ohm R.A."/>
            <person name="Bhattacharya S.S."/>
            <person name="Shirouzu T."/>
            <person name="Yoshinaga Y."/>
            <person name="Martin F.M."/>
            <person name="Grigoriev I.V."/>
            <person name="Hibbett D.S."/>
        </authorList>
    </citation>
    <scope>NUCLEOTIDE SEQUENCE [LARGE SCALE GENOMIC DNA]</scope>
    <source>
        <strain evidence="3 4">HHB12029</strain>
    </source>
</reference>
<feature type="compositionally biased region" description="Basic residues" evidence="1">
    <location>
        <begin position="908"/>
        <end position="920"/>
    </location>
</feature>
<evidence type="ECO:0000313" key="4">
    <source>
        <dbReference type="Proteomes" id="UP000077266"/>
    </source>
</evidence>
<dbReference type="InterPro" id="IPR047168">
    <property type="entry name" value="LEC1-like"/>
</dbReference>
<dbReference type="Pfam" id="PF12825">
    <property type="entry name" value="DUF3818"/>
    <property type="match status" value="1"/>
</dbReference>
<feature type="region of interest" description="Disordered" evidence="1">
    <location>
        <begin position="863"/>
        <end position="1042"/>
    </location>
</feature>
<dbReference type="Proteomes" id="UP000077266">
    <property type="component" value="Unassembled WGS sequence"/>
</dbReference>
<feature type="compositionally biased region" description="Polar residues" evidence="1">
    <location>
        <begin position="934"/>
        <end position="944"/>
    </location>
</feature>
<sequence length="1072" mass="119225">MQPNEEPSPSLPSSPPPPTTPSSAYEQRPRTNNLADLTSTQNTLELTPLRAHYLKKTLVQLQFERELEQLTNAPDNAHNTLSYLGPPFAPPPKGSPPMSFPFLRFVFTQFVVSFPFLQEAPKGFFPNKLQPFLASIMSHNLAGADSYDDEAGADPAEDSRKKLVQKVEKQLSLLLVSATKLVEGEEVVRLTQRDLDRLESLAKRRQARRQRSADIFEVNVVCVRTVSEKGRIRSKVHEEFIIRTRRSGYHDIFVSRRYGDFRTLFDELRKAHPDDDVRPPPAKDRTTVTAPAGGAGSSFMSPIAESSIGNWIPSSMSMSSSTPPPLKRADTAMSTNSTASIAASRLAREKNRLTLRSYLHTLLASPTLASSPVLKSFLLSSPTHLSREEEEDARRREEADKMREEGRRRFAHEVATRVDGLRDAIDNVKHELLARDGLQKIFATIKQTSDVRDLSPDYKAVLEWGKISLASTIFQTFIASDSGSETLSNLKRIHGMIPYYVMKGILRMTNPVGMIRSILDLFLAQPFGGRSLLQRLFTGSLYEEVKALQEDIAAVQAKVEDDAMCEKIRQFVYASKDIKSVYRADAATDKQHLWTVVLRSPEEPALNRGQMQRLSRSARAHAAYMKQRASLTDSDDDDGPQDEDAWLYEDLSVLAKLYSRLREKEDLIALIFEGSTSDLLKDVITIFYAPLATVYKAANIADSLGDLQNFINDLIRTVEQVDAPGTVDPQKTVQIFIDLVQRHEQAFYSFVHKVHSKGESLFDNFMRWISLFLTFIRDGLGEPLSLEFILPHTGAERTEILKEVDAVAVYHYKLKLAYEDKVRRRFARNASDAKFEDEAATQALVDSFVGNLDLGDLVDEAADLADSDEEDVTDSDEYDSDEYTTASSDASSDERPPARQSTSSSTRARSRSRGPPHSHKASLDIPQPKKNVRPSRSMTLPSRQSGLGIIPPVPPLPPLPPGSTTSTPTPPHSAPPHADASKPLPTPPNSAPPLRLETNIPPASPRAQASTRSAGPSRRKSITNLKSQPKPSAAHPPKKPTVTLAHPELKAIPGLLPLFVEIMRPHLTPRRA</sequence>
<dbReference type="Gene3D" id="3.30.1520.10">
    <property type="entry name" value="Phox-like domain"/>
    <property type="match status" value="1"/>
</dbReference>
<keyword evidence="4" id="KW-1185">Reference proteome</keyword>
<feature type="compositionally biased region" description="Low complexity" evidence="1">
    <location>
        <begin position="1026"/>
        <end position="1035"/>
    </location>
</feature>
<feature type="compositionally biased region" description="Basic and acidic residues" evidence="1">
    <location>
        <begin position="272"/>
        <end position="286"/>
    </location>
</feature>
<dbReference type="InterPro" id="IPR024554">
    <property type="entry name" value="LEC1-like_C"/>
</dbReference>
<organism evidence="3 4">
    <name type="scientific">Exidia glandulosa HHB12029</name>
    <dbReference type="NCBI Taxonomy" id="1314781"/>
    <lineage>
        <taxon>Eukaryota</taxon>
        <taxon>Fungi</taxon>
        <taxon>Dikarya</taxon>
        <taxon>Basidiomycota</taxon>
        <taxon>Agaricomycotina</taxon>
        <taxon>Agaricomycetes</taxon>
        <taxon>Auriculariales</taxon>
        <taxon>Exidiaceae</taxon>
        <taxon>Exidia</taxon>
    </lineage>
</organism>
<dbReference type="CDD" id="cd06869">
    <property type="entry name" value="PX_UP2_fungi"/>
    <property type="match status" value="1"/>
</dbReference>
<feature type="compositionally biased region" description="Acidic residues" evidence="1">
    <location>
        <begin position="863"/>
        <end position="882"/>
    </location>
</feature>
<feature type="compositionally biased region" description="Basic and acidic residues" evidence="1">
    <location>
        <begin position="392"/>
        <end position="404"/>
    </location>
</feature>
<name>A0A165QUB6_EXIGL</name>
<feature type="region of interest" description="Disordered" evidence="1">
    <location>
        <begin position="1"/>
        <end position="31"/>
    </location>
</feature>
<evidence type="ECO:0000313" key="3">
    <source>
        <dbReference type="EMBL" id="KZW04081.1"/>
    </source>
</evidence>
<dbReference type="FunCoup" id="A0A165QUB6">
    <property type="interactions" value="16"/>
</dbReference>
<feature type="compositionally biased region" description="Low complexity" evidence="1">
    <location>
        <begin position="898"/>
        <end position="907"/>
    </location>
</feature>
<dbReference type="PANTHER" id="PTHR47185:SF1">
    <property type="entry name" value="PX DOMAIN-CONTAINING PROTEIN YPR097W"/>
    <property type="match status" value="1"/>
</dbReference>
<dbReference type="STRING" id="1314781.A0A165QUB6"/>